<evidence type="ECO:0000313" key="10">
    <source>
        <dbReference type="EMBL" id="MBC2651111.1"/>
    </source>
</evidence>
<reference evidence="10 11" key="1">
    <citation type="submission" date="2020-08" db="EMBL/GenBank/DDBJ databases">
        <title>The genome sequence of Novosphingobium flavum 4Y4.</title>
        <authorList>
            <person name="Liu Y."/>
        </authorList>
    </citation>
    <scope>NUCLEOTIDE SEQUENCE [LARGE SCALE GENOMIC DNA]</scope>
    <source>
        <strain evidence="10 11">4Y4</strain>
    </source>
</reference>
<evidence type="ECO:0000256" key="1">
    <source>
        <dbReference type="ARBA" id="ARBA00004651"/>
    </source>
</evidence>
<accession>A0A7X1KBA6</accession>
<dbReference type="SUPFAM" id="SSF82693">
    <property type="entry name" value="Multidrug efflux transporter AcrB pore domain, PN1, PN2, PC1 and PC2 subdomains"/>
    <property type="match status" value="2"/>
</dbReference>
<dbReference type="InterPro" id="IPR027463">
    <property type="entry name" value="AcrB_DN_DC_subdom"/>
</dbReference>
<feature type="transmembrane region" description="Helical" evidence="9">
    <location>
        <begin position="337"/>
        <end position="353"/>
    </location>
</feature>
<dbReference type="InterPro" id="IPR001036">
    <property type="entry name" value="Acrflvin-R"/>
</dbReference>
<dbReference type="AlphaFoldDB" id="A0A7X1KBA6"/>
<name>A0A7X1KBA6_9SPHN</name>
<keyword evidence="5 9" id="KW-0812">Transmembrane</keyword>
<feature type="compositionally biased region" description="Basic and acidic residues" evidence="8">
    <location>
        <begin position="1025"/>
        <end position="1036"/>
    </location>
</feature>
<dbReference type="Gene3D" id="3.30.70.1320">
    <property type="entry name" value="Multidrug efflux transporter AcrB pore domain like"/>
    <property type="match status" value="1"/>
</dbReference>
<comment type="subcellular location">
    <subcellularLocation>
        <location evidence="1">Cell membrane</location>
        <topology evidence="1">Multi-pass membrane protein</topology>
    </subcellularLocation>
</comment>
<keyword evidence="7 9" id="KW-0472">Membrane</keyword>
<dbReference type="Gene3D" id="3.30.70.1430">
    <property type="entry name" value="Multidrug efflux transporter AcrB pore domain"/>
    <property type="match status" value="2"/>
</dbReference>
<dbReference type="Proteomes" id="UP000520156">
    <property type="component" value="Unassembled WGS sequence"/>
</dbReference>
<feature type="transmembrane region" description="Helical" evidence="9">
    <location>
        <begin position="360"/>
        <end position="380"/>
    </location>
</feature>
<feature type="transmembrane region" description="Helical" evidence="9">
    <location>
        <begin position="531"/>
        <end position="549"/>
    </location>
</feature>
<dbReference type="Gene3D" id="3.30.70.1440">
    <property type="entry name" value="Multidrug efflux transporter AcrB pore domain"/>
    <property type="match status" value="1"/>
</dbReference>
<organism evidence="10 11">
    <name type="scientific">Novosphingobium aerophilum</name>
    <dbReference type="NCBI Taxonomy" id="2839843"/>
    <lineage>
        <taxon>Bacteria</taxon>
        <taxon>Pseudomonadati</taxon>
        <taxon>Pseudomonadota</taxon>
        <taxon>Alphaproteobacteria</taxon>
        <taxon>Sphingomonadales</taxon>
        <taxon>Sphingomonadaceae</taxon>
        <taxon>Novosphingobium</taxon>
    </lineage>
</organism>
<dbReference type="Gene3D" id="1.20.1640.10">
    <property type="entry name" value="Multidrug efflux transporter AcrB transmembrane domain"/>
    <property type="match status" value="2"/>
</dbReference>
<dbReference type="GO" id="GO:0005886">
    <property type="term" value="C:plasma membrane"/>
    <property type="evidence" value="ECO:0007669"/>
    <property type="project" value="UniProtKB-SubCell"/>
</dbReference>
<feature type="transmembrane region" description="Helical" evidence="9">
    <location>
        <begin position="386"/>
        <end position="411"/>
    </location>
</feature>
<evidence type="ECO:0000256" key="6">
    <source>
        <dbReference type="ARBA" id="ARBA00022989"/>
    </source>
</evidence>
<keyword evidence="6 9" id="KW-1133">Transmembrane helix</keyword>
<comment type="caution">
    <text evidence="10">The sequence shown here is derived from an EMBL/GenBank/DDBJ whole genome shotgun (WGS) entry which is preliminary data.</text>
</comment>
<feature type="transmembrane region" description="Helical" evidence="9">
    <location>
        <begin position="432"/>
        <end position="456"/>
    </location>
</feature>
<evidence type="ECO:0000256" key="7">
    <source>
        <dbReference type="ARBA" id="ARBA00023136"/>
    </source>
</evidence>
<gene>
    <name evidence="10" type="ORF">H7F49_05305</name>
</gene>
<sequence length="1044" mass="110445">MLRTLVEQALRLRLMVLALAVLLAGLGAWAFVRLPIDAFPDISSTQVKIILKAPGMTPEEVESRVITPIEMEMLGIPGQTNLRSVGKYAIADITIDFRDGTDIYWARSQVAERLNGVLGSLPATVSGGMAPISTPLSDMYMFTLDGPQSLAEKRRVLDWVIRPALRTVPGVADVNALGGFVETFEVAPDAQALAAAGLSVNELATAIEAANRNDGAGRLVTGEEALIVRSTGAIRSLDDLAAVVVRGAAGRIVRVGDVATVRGGSLTRYGAVTRNGQAEAVEGLVIGLKGADASQVVAGVKARLAEIQPSLPKGMTLSVFYDRSDLIGHAVGTVEEALLEATLLVVVLLLLFLGDVRASVIVALALPMAALLTFIAMRAVGLTANLMSLGGLAIAVGILVDGAVVVVENVVERLSDPRHTRPDRPGAGKLHNVFLASAEVAKPVASGLAIIALVFLPLLTLEGLEGKLFAPVALTIVLALLSALVLSLTLVPVLSYYVLKVKEGHHEPWLMRQVGPRYAALLRAAFDRQKTVFVGAGVALVLAGGAYAVTGKTFLPTMDEGSVIVQLTKLPSVSLAHSTDGDMRVQRAILAQVPEVTEVIARVGSDELGLDPMGLNETDSFLKLKPRSEWRVRDKDWLVEQLRETLAGLPGIEPSFTQPIEMRISEMLTGARGDLAIKLFGPDSAELARLASRIRTRLHTVRGTSEAMTAADAKVDYLQLDIDRQAAGRAGMPVSELQDALRAQVEGLRAGVVADGIRRVPIVIRGDAAALTPQAFADLPLRTPAGALVRASDVAQVRRIEGPVKVEHENGSRYALIQAFVTGRDLVGYVADAKADIAAHVPLPPGYRMVWGGQFENQQRASARLAVVLPVALLMIFAVLYATLGSLRAALLILLMIPFALVGGMISLALSGAYLSVPASVGFIALLGIAVLNGLVMVSYFRQLREAGASLAEAVRKGAERRLRPVLMTASIAAFGLVPLLFASGPGSEIQKPLAIVVIGGLVSSTLLTLVLLPILYERFGESRAERDAGERRLSSAEEAPGDD</sequence>
<dbReference type="GO" id="GO:0042910">
    <property type="term" value="F:xenobiotic transmembrane transporter activity"/>
    <property type="evidence" value="ECO:0007669"/>
    <property type="project" value="TreeGrafter"/>
</dbReference>
<evidence type="ECO:0000256" key="2">
    <source>
        <dbReference type="ARBA" id="ARBA00010942"/>
    </source>
</evidence>
<dbReference type="Gene3D" id="3.30.2090.10">
    <property type="entry name" value="Multidrug efflux transporter AcrB TolC docking domain, DN and DC subdomains"/>
    <property type="match status" value="2"/>
</dbReference>
<evidence type="ECO:0000256" key="3">
    <source>
        <dbReference type="ARBA" id="ARBA00022448"/>
    </source>
</evidence>
<dbReference type="PANTHER" id="PTHR32063:SF68">
    <property type="entry name" value="PROBALE CATION EFFLUX SYSTEM PROTEIN"/>
    <property type="match status" value="1"/>
</dbReference>
<evidence type="ECO:0000256" key="9">
    <source>
        <dbReference type="SAM" id="Phobius"/>
    </source>
</evidence>
<dbReference type="SUPFAM" id="SSF82714">
    <property type="entry name" value="Multidrug efflux transporter AcrB TolC docking domain, DN and DC subdomains"/>
    <property type="match status" value="2"/>
</dbReference>
<dbReference type="PANTHER" id="PTHR32063">
    <property type="match status" value="1"/>
</dbReference>
<feature type="region of interest" description="Disordered" evidence="8">
    <location>
        <begin position="1025"/>
        <end position="1044"/>
    </location>
</feature>
<proteinExistence type="inferred from homology"/>
<evidence type="ECO:0000256" key="5">
    <source>
        <dbReference type="ARBA" id="ARBA00022692"/>
    </source>
</evidence>
<keyword evidence="4" id="KW-1003">Cell membrane</keyword>
<dbReference type="GO" id="GO:0008324">
    <property type="term" value="F:monoatomic cation transmembrane transporter activity"/>
    <property type="evidence" value="ECO:0007669"/>
    <property type="project" value="InterPro"/>
</dbReference>
<dbReference type="Pfam" id="PF00873">
    <property type="entry name" value="ACR_tran"/>
    <property type="match status" value="1"/>
</dbReference>
<keyword evidence="3" id="KW-0813">Transport</keyword>
<dbReference type="RefSeq" id="WP_185682537.1">
    <property type="nucleotide sequence ID" value="NZ_JACLAU010000005.1"/>
</dbReference>
<dbReference type="NCBIfam" id="TIGR00914">
    <property type="entry name" value="2A0601"/>
    <property type="match status" value="1"/>
</dbReference>
<feature type="transmembrane region" description="Helical" evidence="9">
    <location>
        <begin position="468"/>
        <end position="499"/>
    </location>
</feature>
<evidence type="ECO:0000256" key="4">
    <source>
        <dbReference type="ARBA" id="ARBA00022475"/>
    </source>
</evidence>
<evidence type="ECO:0000256" key="8">
    <source>
        <dbReference type="SAM" id="MobiDB-lite"/>
    </source>
</evidence>
<evidence type="ECO:0000313" key="11">
    <source>
        <dbReference type="Proteomes" id="UP000520156"/>
    </source>
</evidence>
<dbReference type="EMBL" id="JACLAU010000005">
    <property type="protein sequence ID" value="MBC2651111.1"/>
    <property type="molecule type" value="Genomic_DNA"/>
</dbReference>
<protein>
    <submittedName>
        <fullName evidence="10">Efflux RND transporter permease subunit</fullName>
    </submittedName>
</protein>
<dbReference type="SUPFAM" id="SSF82866">
    <property type="entry name" value="Multidrug efflux transporter AcrB transmembrane domain"/>
    <property type="match status" value="2"/>
</dbReference>
<feature type="transmembrane region" description="Helical" evidence="9">
    <location>
        <begin position="921"/>
        <end position="941"/>
    </location>
</feature>
<comment type="similarity">
    <text evidence="2">Belongs to the resistance-nodulation-cell division (RND) (TC 2.A.6) family.</text>
</comment>
<feature type="transmembrane region" description="Helical" evidence="9">
    <location>
        <begin position="891"/>
        <end position="915"/>
    </location>
</feature>
<dbReference type="PRINTS" id="PR00702">
    <property type="entry name" value="ACRIFLAVINRP"/>
</dbReference>
<feature type="transmembrane region" description="Helical" evidence="9">
    <location>
        <begin position="962"/>
        <end position="982"/>
    </location>
</feature>
<feature type="transmembrane region" description="Helical" evidence="9">
    <location>
        <begin position="865"/>
        <end position="884"/>
    </location>
</feature>
<dbReference type="InterPro" id="IPR004763">
    <property type="entry name" value="CusA-like"/>
</dbReference>
<feature type="transmembrane region" description="Helical" evidence="9">
    <location>
        <begin position="994"/>
        <end position="1017"/>
    </location>
</feature>
<keyword evidence="11" id="KW-1185">Reference proteome</keyword>